<proteinExistence type="predicted"/>
<dbReference type="EMBL" id="CAUJNA010000028">
    <property type="protein sequence ID" value="CAJ1370607.1"/>
    <property type="molecule type" value="Genomic_DNA"/>
</dbReference>
<reference evidence="1" key="1">
    <citation type="submission" date="2023-08" db="EMBL/GenBank/DDBJ databases">
        <authorList>
            <person name="Chen Y."/>
            <person name="Shah S."/>
            <person name="Dougan E. K."/>
            <person name="Thang M."/>
            <person name="Chan C."/>
        </authorList>
    </citation>
    <scope>NUCLEOTIDE SEQUENCE</scope>
</reference>
<organism evidence="1 2">
    <name type="scientific">Effrenium voratum</name>
    <dbReference type="NCBI Taxonomy" id="2562239"/>
    <lineage>
        <taxon>Eukaryota</taxon>
        <taxon>Sar</taxon>
        <taxon>Alveolata</taxon>
        <taxon>Dinophyceae</taxon>
        <taxon>Suessiales</taxon>
        <taxon>Symbiodiniaceae</taxon>
        <taxon>Effrenium</taxon>
    </lineage>
</organism>
<keyword evidence="2" id="KW-1185">Reference proteome</keyword>
<name>A0AA36MKH8_9DINO</name>
<gene>
    <name evidence="1" type="ORF">EVOR1521_LOCUS1135</name>
</gene>
<accession>A0AA36MKH8</accession>
<evidence type="ECO:0000313" key="2">
    <source>
        <dbReference type="Proteomes" id="UP001178507"/>
    </source>
</evidence>
<dbReference type="AlphaFoldDB" id="A0AA36MKH8"/>
<comment type="caution">
    <text evidence="1">The sequence shown here is derived from an EMBL/GenBank/DDBJ whole genome shotgun (WGS) entry which is preliminary data.</text>
</comment>
<sequence length="561" mass="60127">MTAACFDAEPAEDLVLLTVAGGRPELPGTVPRWLRQAVRSSGFVCATRSAAGAVSVFIGESFLGQAELPAEVEVERDWASLRCAPAHFSVLCQALEEAKVEVNAVSSPRWDWVLMPRKQLPVAVTALVALGHAVKPAARLGAPLGPLPFEDCRSLAGLWVSGDACRLQAPGGAYVDLPEGSCGVLHEGRRRRLVALQPPVPTQPADMGWAREVEDTAAVVLELVDARQRGLWIFLAGRFARVVGLQSGLIAGCFCSSRSQLEKIFGELREELRDYEVTSGFLRKPGVLEAELPEGARPFLDLYSGLGGSIEVTSGEVLHRRPEGVQRWRVVEWGFDPFTVAETQAKRRKVSEVSEEPQVVQEEKALEPKVGQASLEVPQEIVELPKEPAPPAGELAEASEPLPADFKFPQGYPPPAPLPEDFKFFQGYPPPAPLPEDFKFPAGYPPPAEEVSEEERKLVLSALALALAAGHVAPNTRQAIVVPGPQGLNPVVLSTSKTALENLSPHRMAEALDQGLQGFQKPATRLPPAAALAAYASQAPAPNAQPGLGYVLMPTALPLPP</sequence>
<protein>
    <submittedName>
        <fullName evidence="1">Uncharacterized protein</fullName>
    </submittedName>
</protein>
<dbReference type="Proteomes" id="UP001178507">
    <property type="component" value="Unassembled WGS sequence"/>
</dbReference>
<dbReference type="Gene3D" id="3.30.2130.10">
    <property type="entry name" value="VC0802-like"/>
    <property type="match status" value="1"/>
</dbReference>
<evidence type="ECO:0000313" key="1">
    <source>
        <dbReference type="EMBL" id="CAJ1370607.1"/>
    </source>
</evidence>